<dbReference type="PANTHER" id="PTHR46821:SF2">
    <property type="entry name" value="OS03G0251700 PROTEIN"/>
    <property type="match status" value="1"/>
</dbReference>
<reference evidence="3 4" key="1">
    <citation type="journal article" date="2020" name="IScience">
        <title>Genome Sequencing of the Endangered Kingdonia uniflora (Circaeasteraceae, Ranunculales) Reveals Potential Mechanisms of Evolutionary Specialization.</title>
        <authorList>
            <person name="Sun Y."/>
            <person name="Deng T."/>
            <person name="Zhang A."/>
            <person name="Moore M.J."/>
            <person name="Landis J.B."/>
            <person name="Lin N."/>
            <person name="Zhang H."/>
            <person name="Zhang X."/>
            <person name="Huang J."/>
            <person name="Zhang X."/>
            <person name="Sun H."/>
            <person name="Wang H."/>
        </authorList>
    </citation>
    <scope>NUCLEOTIDE SEQUENCE [LARGE SCALE GENOMIC DNA]</scope>
    <source>
        <strain evidence="3">TB1705</strain>
        <tissue evidence="3">Leaf</tissue>
    </source>
</reference>
<accession>A0A7J7N9Z6</accession>
<comment type="caution">
    <text evidence="3">The sequence shown here is derived from an EMBL/GenBank/DDBJ whole genome shotgun (WGS) entry which is preliminary data.</text>
</comment>
<proteinExistence type="predicted"/>
<organism evidence="3 4">
    <name type="scientific">Kingdonia uniflora</name>
    <dbReference type="NCBI Taxonomy" id="39325"/>
    <lineage>
        <taxon>Eukaryota</taxon>
        <taxon>Viridiplantae</taxon>
        <taxon>Streptophyta</taxon>
        <taxon>Embryophyta</taxon>
        <taxon>Tracheophyta</taxon>
        <taxon>Spermatophyta</taxon>
        <taxon>Magnoliopsida</taxon>
        <taxon>Ranunculales</taxon>
        <taxon>Circaeasteraceae</taxon>
        <taxon>Kingdonia</taxon>
    </lineage>
</organism>
<dbReference type="SUPFAM" id="SSF56112">
    <property type="entry name" value="Protein kinase-like (PK-like)"/>
    <property type="match status" value="1"/>
</dbReference>
<feature type="compositionally biased region" description="Basic residues" evidence="1">
    <location>
        <begin position="23"/>
        <end position="32"/>
    </location>
</feature>
<gene>
    <name evidence="3" type="ORF">GIB67_028745</name>
</gene>
<keyword evidence="4" id="KW-1185">Reference proteome</keyword>
<dbReference type="InterPro" id="IPR000719">
    <property type="entry name" value="Prot_kinase_dom"/>
</dbReference>
<dbReference type="PANTHER" id="PTHR46821">
    <property type="entry name" value="OS07G0586332 PROTEIN"/>
    <property type="match status" value="1"/>
</dbReference>
<protein>
    <recommendedName>
        <fullName evidence="2">Protein kinase domain-containing protein</fullName>
    </recommendedName>
</protein>
<feature type="compositionally biased region" description="Basic and acidic residues" evidence="1">
    <location>
        <begin position="11"/>
        <end position="22"/>
    </location>
</feature>
<dbReference type="OrthoDB" id="626167at2759"/>
<dbReference type="GO" id="GO:0005524">
    <property type="term" value="F:ATP binding"/>
    <property type="evidence" value="ECO:0007669"/>
    <property type="project" value="InterPro"/>
</dbReference>
<dbReference type="InterPro" id="IPR044576">
    <property type="entry name" value="At4g25390-like"/>
</dbReference>
<evidence type="ECO:0000259" key="2">
    <source>
        <dbReference type="PROSITE" id="PS50011"/>
    </source>
</evidence>
<evidence type="ECO:0000313" key="4">
    <source>
        <dbReference type="Proteomes" id="UP000541444"/>
    </source>
</evidence>
<dbReference type="GO" id="GO:0004672">
    <property type="term" value="F:protein kinase activity"/>
    <property type="evidence" value="ECO:0007669"/>
    <property type="project" value="InterPro"/>
</dbReference>
<dbReference type="Gene3D" id="1.10.510.10">
    <property type="entry name" value="Transferase(Phosphotransferase) domain 1"/>
    <property type="match status" value="1"/>
</dbReference>
<name>A0A7J7N9Z6_9MAGN</name>
<evidence type="ECO:0000313" key="3">
    <source>
        <dbReference type="EMBL" id="KAF6164041.1"/>
    </source>
</evidence>
<dbReference type="InterPro" id="IPR011009">
    <property type="entry name" value="Kinase-like_dom_sf"/>
</dbReference>
<feature type="region of interest" description="Disordered" evidence="1">
    <location>
        <begin position="1"/>
        <end position="33"/>
    </location>
</feature>
<dbReference type="PROSITE" id="PS50011">
    <property type="entry name" value="PROTEIN_KINASE_DOM"/>
    <property type="match status" value="1"/>
</dbReference>
<feature type="domain" description="Protein kinase" evidence="2">
    <location>
        <begin position="1"/>
        <end position="113"/>
    </location>
</feature>
<evidence type="ECO:0000256" key="1">
    <source>
        <dbReference type="SAM" id="MobiDB-lite"/>
    </source>
</evidence>
<dbReference type="AlphaFoldDB" id="A0A7J7N9Z6"/>
<sequence>MSSGGSGVDNWWHRDDENAVSDRKKKRKRKSKSSVDWWLDGLSGEFHYGRRNNQDWASGEIHKSSGVSSTPSMRGTVSYIAPEYEGGGKLSEKGDVYSYGALFLVLISGHQPL</sequence>
<dbReference type="Proteomes" id="UP000541444">
    <property type="component" value="Unassembled WGS sequence"/>
</dbReference>
<dbReference type="EMBL" id="JACGCM010000944">
    <property type="protein sequence ID" value="KAF6164041.1"/>
    <property type="molecule type" value="Genomic_DNA"/>
</dbReference>